<feature type="region of interest" description="Disordered" evidence="1">
    <location>
        <begin position="390"/>
        <end position="411"/>
    </location>
</feature>
<dbReference type="Proteomes" id="UP000030651">
    <property type="component" value="Unassembled WGS sequence"/>
</dbReference>
<dbReference type="KEGG" id="pfy:PFICI_14517"/>
<dbReference type="OrthoDB" id="3432781at2759"/>
<dbReference type="AlphaFoldDB" id="W3WL82"/>
<organism evidence="2 3">
    <name type="scientific">Pestalotiopsis fici (strain W106-1 / CGMCC3.15140)</name>
    <dbReference type="NCBI Taxonomy" id="1229662"/>
    <lineage>
        <taxon>Eukaryota</taxon>
        <taxon>Fungi</taxon>
        <taxon>Dikarya</taxon>
        <taxon>Ascomycota</taxon>
        <taxon>Pezizomycotina</taxon>
        <taxon>Sordariomycetes</taxon>
        <taxon>Xylariomycetidae</taxon>
        <taxon>Amphisphaeriales</taxon>
        <taxon>Sporocadaceae</taxon>
        <taxon>Pestalotiopsis</taxon>
    </lineage>
</organism>
<evidence type="ECO:0000313" key="2">
    <source>
        <dbReference type="EMBL" id="ETS73571.1"/>
    </source>
</evidence>
<dbReference type="RefSeq" id="XP_007841289.1">
    <property type="nucleotide sequence ID" value="XM_007843098.1"/>
</dbReference>
<evidence type="ECO:0000256" key="1">
    <source>
        <dbReference type="SAM" id="MobiDB-lite"/>
    </source>
</evidence>
<gene>
    <name evidence="2" type="ORF">PFICI_14517</name>
</gene>
<protein>
    <submittedName>
        <fullName evidence="2">Uncharacterized protein</fullName>
    </submittedName>
</protein>
<accession>W3WL82</accession>
<dbReference type="HOGENOM" id="CLU_535396_0_0_1"/>
<dbReference type="InParanoid" id="W3WL82"/>
<feature type="compositionally biased region" description="Acidic residues" evidence="1">
    <location>
        <begin position="106"/>
        <end position="126"/>
    </location>
</feature>
<name>W3WL82_PESFW</name>
<dbReference type="EMBL" id="KI912121">
    <property type="protein sequence ID" value="ETS73571.1"/>
    <property type="molecule type" value="Genomic_DNA"/>
</dbReference>
<reference evidence="3" key="1">
    <citation type="journal article" date="2015" name="BMC Genomics">
        <title>Genomic and transcriptomic analysis of the endophytic fungus Pestalotiopsis fici reveals its lifestyle and high potential for synthesis of natural products.</title>
        <authorList>
            <person name="Wang X."/>
            <person name="Zhang X."/>
            <person name="Liu L."/>
            <person name="Xiang M."/>
            <person name="Wang W."/>
            <person name="Sun X."/>
            <person name="Che Y."/>
            <person name="Guo L."/>
            <person name="Liu G."/>
            <person name="Guo L."/>
            <person name="Wang C."/>
            <person name="Yin W.B."/>
            <person name="Stadler M."/>
            <person name="Zhang X."/>
            <person name="Liu X."/>
        </authorList>
    </citation>
    <scope>NUCLEOTIDE SEQUENCE [LARGE SCALE GENOMIC DNA]</scope>
    <source>
        <strain evidence="3">W106-1 / CGMCC3.15140</strain>
    </source>
</reference>
<proteinExistence type="predicted"/>
<feature type="compositionally biased region" description="Polar residues" evidence="1">
    <location>
        <begin position="20"/>
        <end position="32"/>
    </location>
</feature>
<dbReference type="Pfam" id="PF13095">
    <property type="entry name" value="FTA2"/>
    <property type="match status" value="1"/>
</dbReference>
<feature type="compositionally biased region" description="Polar residues" evidence="1">
    <location>
        <begin position="486"/>
        <end position="496"/>
    </location>
</feature>
<feature type="compositionally biased region" description="Basic and acidic residues" evidence="1">
    <location>
        <begin position="84"/>
        <end position="105"/>
    </location>
</feature>
<dbReference type="GeneID" id="19279530"/>
<sequence>MQDFKDDGAYPNDVPLELEVSQSNEVQPSISLEKQPPSPEDDSRESQMQRNSRLQNELLRFLVMREQQSTRKKPQDGLSYSAEQARRAAKDEVTTPSDDDSHTQQDSDEDLESDTVSEDDLSDTDTTDLPRVPGPKLARFRPLADPLDISFEEVLHKGHYSHVWKVSCRGYTYALKIFKPGAWSDLLEKWNSDDCPLPQGWTRESLKPYTDPFFNECRVYGRLKETNKENLAMDCHGYVMFSSAYLEGQGVDLGFTTTSDPSSARGSEPGIIHEGMPEEPVGHGSELVYALLKDLPPTGAISVRPTESEVKQMSKDLLTLHKLGIFHASISHSSYVAGKLVDLGTAQTVPSPWLDGYYRGMNPVRIGKDPAFSDQVDFDEKVIDYWNDQPKTIAPEPQTEMGGKNSKTRQRRVKDLARVFTPEQKTYRKLRSGKDRQFLVNLRLGEGWFDPSKYKWAGADAENSELENNHTKKRTWSNDTPIVDEQANSTPQNQIQAKKRKFGRGGVKT</sequence>
<dbReference type="InterPro" id="IPR025213">
    <property type="entry name" value="Sim4_Fta2"/>
</dbReference>
<feature type="region of interest" description="Disordered" evidence="1">
    <location>
        <begin position="462"/>
        <end position="509"/>
    </location>
</feature>
<feature type="region of interest" description="Disordered" evidence="1">
    <location>
        <begin position="1"/>
        <end position="137"/>
    </location>
</feature>
<keyword evidence="3" id="KW-1185">Reference proteome</keyword>
<feature type="compositionally biased region" description="Polar residues" evidence="1">
    <location>
        <begin position="46"/>
        <end position="55"/>
    </location>
</feature>
<evidence type="ECO:0000313" key="3">
    <source>
        <dbReference type="Proteomes" id="UP000030651"/>
    </source>
</evidence>